<protein>
    <submittedName>
        <fullName evidence="9">Uncharacterized protein</fullName>
    </submittedName>
</protein>
<reference evidence="1" key="3">
    <citation type="submission" date="2022-01" db="EMBL/GenBank/DDBJ databases">
        <title>Novel bile acid biosynthetic pathways are enriched in the microbiome of centenarians.</title>
        <authorList>
            <person name="Sato Y."/>
            <person name="Atarashi K."/>
            <person name="Plichta R.D."/>
            <person name="Arai Y."/>
            <person name="Sasajima S."/>
            <person name="Kearney M.S."/>
            <person name="Suda W."/>
            <person name="Takeshita K."/>
            <person name="Sasaki T."/>
            <person name="Okamoto S."/>
            <person name="Skelly N.A."/>
            <person name="Okamura Y."/>
            <person name="Vlamakis H."/>
            <person name="Li Y."/>
            <person name="Tanoue T."/>
            <person name="Takei H."/>
            <person name="Nittono H."/>
            <person name="Narushima S."/>
            <person name="Irie J."/>
            <person name="Itoh H."/>
            <person name="Moriya K."/>
            <person name="Sugiura Y."/>
            <person name="Suematsu M."/>
            <person name="Moritoki N."/>
            <person name="Shibata S."/>
            <person name="Littman R.D."/>
            <person name="Fischbach A.M."/>
            <person name="Uwamino Y."/>
            <person name="Inoue T."/>
            <person name="Honda A."/>
            <person name="Hattori M."/>
            <person name="Murai T."/>
            <person name="Xavier J.R."/>
            <person name="Hirose N."/>
            <person name="Honda K."/>
        </authorList>
    </citation>
    <scope>NUCLEOTIDE SEQUENCE</scope>
    <source>
        <strain evidence="1">CE91-St3</strain>
    </source>
</reference>
<dbReference type="Proteomes" id="UP000286260">
    <property type="component" value="Unassembled WGS sequence"/>
</dbReference>
<evidence type="ECO:0000313" key="7">
    <source>
        <dbReference type="EMBL" id="RGZ49730.1"/>
    </source>
</evidence>
<evidence type="ECO:0000313" key="3">
    <source>
        <dbReference type="EMBL" id="MTU39173.1"/>
    </source>
</evidence>
<dbReference type="Proteomes" id="UP000261088">
    <property type="component" value="Unassembled WGS sequence"/>
</dbReference>
<dbReference type="AlphaFoldDB" id="A0A355VSN6"/>
<dbReference type="EMBL" id="QSEF01000006">
    <property type="protein sequence ID" value="RGZ49730.1"/>
    <property type="molecule type" value="Genomic_DNA"/>
</dbReference>
<dbReference type="EMBL" id="QRKC01000005">
    <property type="protein sequence ID" value="RHH76675.1"/>
    <property type="molecule type" value="Genomic_DNA"/>
</dbReference>
<evidence type="ECO:0000313" key="13">
    <source>
        <dbReference type="Proteomes" id="UP000286260"/>
    </source>
</evidence>
<sequence length="119" mass="13234">MSSEESERIAICCVLLDIVEAMGTSADIKGCRHYQSLRDKTDITDSDFEGARSVSVLSSLVTLKGMHYNKKMLLALTVCDLYSGHTPVSLNLRIAFETLMNAIEWPISFSEILTISRTE</sequence>
<evidence type="ECO:0000313" key="6">
    <source>
        <dbReference type="EMBL" id="RGN49803.1"/>
    </source>
</evidence>
<evidence type="ECO:0000313" key="1">
    <source>
        <dbReference type="EMBL" id="GKH74087.1"/>
    </source>
</evidence>
<reference evidence="10 11" key="1">
    <citation type="submission" date="2018-08" db="EMBL/GenBank/DDBJ databases">
        <title>A genome reference for cultivated species of the human gut microbiota.</title>
        <authorList>
            <person name="Zou Y."/>
            <person name="Xue W."/>
            <person name="Luo G."/>
        </authorList>
    </citation>
    <scope>NUCLEOTIDE SEQUENCE [LARGE SCALE GENOMIC DNA]</scope>
    <source>
        <strain evidence="9 11">AM16-50</strain>
        <strain evidence="8 13">AM34-17</strain>
        <strain evidence="7 12">AM50-15</strain>
        <strain evidence="6 10">OM05-11AA</strain>
    </source>
</reference>
<dbReference type="EMBL" id="WNDA01000005">
    <property type="protein sequence ID" value="MTU68276.1"/>
    <property type="molecule type" value="Genomic_DNA"/>
</dbReference>
<dbReference type="EMBL" id="QSUP01000019">
    <property type="protein sequence ID" value="RGN49803.1"/>
    <property type="molecule type" value="Genomic_DNA"/>
</dbReference>
<proteinExistence type="predicted"/>
<evidence type="ECO:0000313" key="12">
    <source>
        <dbReference type="Proteomes" id="UP000285173"/>
    </source>
</evidence>
<comment type="caution">
    <text evidence="9">The sequence shown here is derived from an EMBL/GenBank/DDBJ whole genome shotgun (WGS) entry which is preliminary data.</text>
</comment>
<dbReference type="Proteomes" id="UP000448908">
    <property type="component" value="Unassembled WGS sequence"/>
</dbReference>
<dbReference type="Proteomes" id="UP000437446">
    <property type="component" value="Unassembled WGS sequence"/>
</dbReference>
<dbReference type="OrthoDB" id="1098128at2"/>
<evidence type="ECO:0000313" key="2">
    <source>
        <dbReference type="EMBL" id="MTU30401.1"/>
    </source>
</evidence>
<dbReference type="EMBL" id="QSII01000005">
    <property type="protein sequence ID" value="RHC88304.1"/>
    <property type="molecule type" value="Genomic_DNA"/>
</dbReference>
<evidence type="ECO:0000313" key="15">
    <source>
        <dbReference type="Proteomes" id="UP000437446"/>
    </source>
</evidence>
<accession>A0A355VSN6</accession>
<dbReference type="Proteomes" id="UP000482671">
    <property type="component" value="Unassembled WGS sequence"/>
</dbReference>
<evidence type="ECO:0000313" key="9">
    <source>
        <dbReference type="EMBL" id="RHH76675.1"/>
    </source>
</evidence>
<gene>
    <name evidence="1" type="ORF">CE91St3_39500</name>
    <name evidence="9" type="ORF">DW191_11945</name>
    <name evidence="8" type="ORF">DW828_05455</name>
    <name evidence="7" type="ORF">DW986_05650</name>
    <name evidence="6" type="ORF">DXB61_13670</name>
    <name evidence="2" type="ORF">GMD66_14505</name>
    <name evidence="3" type="ORF">GMD82_06640</name>
    <name evidence="4" type="ORF">GMD92_04075</name>
    <name evidence="5" type="ORF">GME02_08735</name>
</gene>
<dbReference type="EMBL" id="WNDD01000008">
    <property type="protein sequence ID" value="MTV01754.1"/>
    <property type="molecule type" value="Genomic_DNA"/>
</dbReference>
<dbReference type="RefSeq" id="WP_005637239.1">
    <property type="nucleotide sequence ID" value="NZ_BAABYG010000001.1"/>
</dbReference>
<evidence type="ECO:0000313" key="8">
    <source>
        <dbReference type="EMBL" id="RHC88304.1"/>
    </source>
</evidence>
<dbReference type="Proteomes" id="UP000285173">
    <property type="component" value="Unassembled WGS sequence"/>
</dbReference>
<organism evidence="9 11">
    <name type="scientific">Parabacteroides merdae</name>
    <dbReference type="NCBI Taxonomy" id="46503"/>
    <lineage>
        <taxon>Bacteria</taxon>
        <taxon>Pseudomonadati</taxon>
        <taxon>Bacteroidota</taxon>
        <taxon>Bacteroidia</taxon>
        <taxon>Bacteroidales</taxon>
        <taxon>Tannerellaceae</taxon>
        <taxon>Parabacteroides</taxon>
    </lineage>
</organism>
<evidence type="ECO:0000313" key="17">
    <source>
        <dbReference type="Proteomes" id="UP000482671"/>
    </source>
</evidence>
<dbReference type="EMBL" id="WNCN01000007">
    <property type="protein sequence ID" value="MTU39173.1"/>
    <property type="molecule type" value="Genomic_DNA"/>
</dbReference>
<name>A0A355VSN6_9BACT</name>
<reference evidence="14 15" key="2">
    <citation type="journal article" date="2019" name="Nat. Med.">
        <title>A library of human gut bacterial isolates paired with longitudinal multiomics data enables mechanistic microbiome research.</title>
        <authorList>
            <person name="Poyet M."/>
            <person name="Groussin M."/>
            <person name="Gibbons S.M."/>
            <person name="Avila-Pacheco J."/>
            <person name="Jiang X."/>
            <person name="Kearney S.M."/>
            <person name="Perrotta A.R."/>
            <person name="Berdy B."/>
            <person name="Zhao S."/>
            <person name="Lieberman T.D."/>
            <person name="Swanson P.K."/>
            <person name="Smith M."/>
            <person name="Roesemann S."/>
            <person name="Alexander J.E."/>
            <person name="Rich S.A."/>
            <person name="Livny J."/>
            <person name="Vlamakis H."/>
            <person name="Clish C."/>
            <person name="Bullock K."/>
            <person name="Deik A."/>
            <person name="Scott J."/>
            <person name="Pierce K.A."/>
            <person name="Xavier R.J."/>
            <person name="Alm E.J."/>
        </authorList>
    </citation>
    <scope>NUCLEOTIDE SEQUENCE [LARGE SCALE GENOMIC DNA]</scope>
    <source>
        <strain evidence="5 17">BIOML-A11</strain>
        <strain evidence="4 16">BIOML-A16</strain>
        <strain evidence="2 15">BIOML-A25</strain>
        <strain evidence="3 14">BIOML-A29</strain>
    </source>
</reference>
<evidence type="ECO:0000313" key="14">
    <source>
        <dbReference type="Proteomes" id="UP000434916"/>
    </source>
</evidence>
<dbReference type="GeneID" id="49203140"/>
<evidence type="ECO:0000313" key="10">
    <source>
        <dbReference type="Proteomes" id="UP000261088"/>
    </source>
</evidence>
<dbReference type="EMBL" id="BQNZ01000005">
    <property type="protein sequence ID" value="GKH74087.1"/>
    <property type="molecule type" value="Genomic_DNA"/>
</dbReference>
<evidence type="ECO:0000313" key="4">
    <source>
        <dbReference type="EMBL" id="MTU68276.1"/>
    </source>
</evidence>
<evidence type="ECO:0000313" key="16">
    <source>
        <dbReference type="Proteomes" id="UP000448908"/>
    </source>
</evidence>
<keyword evidence="14" id="KW-1185">Reference proteome</keyword>
<dbReference type="Proteomes" id="UP000283732">
    <property type="component" value="Unassembled WGS sequence"/>
</dbReference>
<evidence type="ECO:0000313" key="5">
    <source>
        <dbReference type="EMBL" id="MTV01754.1"/>
    </source>
</evidence>
<dbReference type="Proteomes" id="UP001055114">
    <property type="component" value="Unassembled WGS sequence"/>
</dbReference>
<dbReference type="EMBL" id="WNCR01000008">
    <property type="protein sequence ID" value="MTU30401.1"/>
    <property type="molecule type" value="Genomic_DNA"/>
</dbReference>
<dbReference type="Proteomes" id="UP000434916">
    <property type="component" value="Unassembled WGS sequence"/>
</dbReference>
<evidence type="ECO:0000313" key="11">
    <source>
        <dbReference type="Proteomes" id="UP000283732"/>
    </source>
</evidence>